<dbReference type="Proteomes" id="UP001287286">
    <property type="component" value="Unassembled WGS sequence"/>
</dbReference>
<gene>
    <name evidence="3" type="ORF">Purlil1_7637</name>
</gene>
<feature type="compositionally biased region" description="Basic and acidic residues" evidence="1">
    <location>
        <begin position="115"/>
        <end position="126"/>
    </location>
</feature>
<keyword evidence="4" id="KW-1185">Reference proteome</keyword>
<accession>A0ABR0BUW8</accession>
<feature type="compositionally biased region" description="Basic and acidic residues" evidence="1">
    <location>
        <begin position="190"/>
        <end position="213"/>
    </location>
</feature>
<feature type="compositionally biased region" description="Pro residues" evidence="1">
    <location>
        <begin position="296"/>
        <end position="312"/>
    </location>
</feature>
<feature type="compositionally biased region" description="Basic and acidic residues" evidence="1">
    <location>
        <begin position="285"/>
        <end position="294"/>
    </location>
</feature>
<protein>
    <submittedName>
        <fullName evidence="3">Uncharacterized protein</fullName>
    </submittedName>
</protein>
<sequence length="388" mass="42491">MKGAIVFAWAVTPFVHALAPDVKGRANGDIANPGPTKQGVVDQPPNSIAQPPKPSPTSETRRAVLLPWTETPSRDKIRTNGCLQMATEDRCGTDIYCTSYLPEVGAKTDGKYSSRKECLDAHEPNPHEPTPPVQPDTPKPPGKATLLPWIEMPTGGKLKTNGCFDVATNELCGTWLYCVTYLPEMRGKRKNDGKYKSEKECLDAHEPNPHEPKPPVQPDTPKPPGQATPLPWIDQPTRDEVKASGCFEIATDERCGTELYCNTYDPKIGGKNDGKYSSTKECLDAHELNPHDPKPSAQPAPPTPKPPVQPEPHMPKPSGQAALLPWIDQPTRDEVKASGCFEMATDERCGTELYCNTYDPKIGGKNDGKYSSTKECLDAHKPEPRKPN</sequence>
<feature type="chain" id="PRO_5046066384" evidence="2">
    <location>
        <begin position="18"/>
        <end position="388"/>
    </location>
</feature>
<feature type="region of interest" description="Disordered" evidence="1">
    <location>
        <begin position="26"/>
        <end position="61"/>
    </location>
</feature>
<feature type="region of interest" description="Disordered" evidence="1">
    <location>
        <begin position="115"/>
        <end position="139"/>
    </location>
</feature>
<evidence type="ECO:0000256" key="1">
    <source>
        <dbReference type="SAM" id="MobiDB-lite"/>
    </source>
</evidence>
<feature type="signal peptide" evidence="2">
    <location>
        <begin position="1"/>
        <end position="17"/>
    </location>
</feature>
<organism evidence="3 4">
    <name type="scientific">Purpureocillium lilacinum</name>
    <name type="common">Paecilomyces lilacinus</name>
    <dbReference type="NCBI Taxonomy" id="33203"/>
    <lineage>
        <taxon>Eukaryota</taxon>
        <taxon>Fungi</taxon>
        <taxon>Dikarya</taxon>
        <taxon>Ascomycota</taxon>
        <taxon>Pezizomycotina</taxon>
        <taxon>Sordariomycetes</taxon>
        <taxon>Hypocreomycetidae</taxon>
        <taxon>Hypocreales</taxon>
        <taxon>Ophiocordycipitaceae</taxon>
        <taxon>Purpureocillium</taxon>
    </lineage>
</organism>
<feature type="region of interest" description="Disordered" evidence="1">
    <location>
        <begin position="285"/>
        <end position="329"/>
    </location>
</feature>
<feature type="region of interest" description="Disordered" evidence="1">
    <location>
        <begin position="360"/>
        <end position="388"/>
    </location>
</feature>
<name>A0ABR0BUW8_PURLI</name>
<proteinExistence type="predicted"/>
<evidence type="ECO:0000313" key="4">
    <source>
        <dbReference type="Proteomes" id="UP001287286"/>
    </source>
</evidence>
<feature type="region of interest" description="Disordered" evidence="1">
    <location>
        <begin position="189"/>
        <end position="236"/>
    </location>
</feature>
<keyword evidence="2" id="KW-0732">Signal</keyword>
<comment type="caution">
    <text evidence="3">The sequence shown here is derived from an EMBL/GenBank/DDBJ whole genome shotgun (WGS) entry which is preliminary data.</text>
</comment>
<dbReference type="PRINTS" id="PR01217">
    <property type="entry name" value="PRICHEXTENSN"/>
</dbReference>
<feature type="compositionally biased region" description="Basic and acidic residues" evidence="1">
    <location>
        <begin position="375"/>
        <end position="388"/>
    </location>
</feature>
<evidence type="ECO:0000313" key="3">
    <source>
        <dbReference type="EMBL" id="KAK4087879.1"/>
    </source>
</evidence>
<evidence type="ECO:0000256" key="2">
    <source>
        <dbReference type="SAM" id="SignalP"/>
    </source>
</evidence>
<feature type="compositionally biased region" description="Pro residues" evidence="1">
    <location>
        <begin position="214"/>
        <end position="226"/>
    </location>
</feature>
<dbReference type="EMBL" id="JAWRVI010000028">
    <property type="protein sequence ID" value="KAK4087879.1"/>
    <property type="molecule type" value="Genomic_DNA"/>
</dbReference>
<reference evidence="3 4" key="1">
    <citation type="journal article" date="2024" name="Microbiol. Resour. Announc.">
        <title>Genome annotations for the ascomycete fungi Trichoderma harzianum, Trichoderma aggressivum, and Purpureocillium lilacinum.</title>
        <authorList>
            <person name="Beijen E.P.W."/>
            <person name="Ohm R.A."/>
        </authorList>
    </citation>
    <scope>NUCLEOTIDE SEQUENCE [LARGE SCALE GENOMIC DNA]</scope>
    <source>
        <strain evidence="3 4">CBS 150709</strain>
    </source>
</reference>
<feature type="compositionally biased region" description="Pro residues" evidence="1">
    <location>
        <begin position="127"/>
        <end position="139"/>
    </location>
</feature>